<sequence>MNLNEDKGSQWSQRKPTFWKTFRSLLRRSLLMKIRDWSSVVAEIISLLIIISMVLFSKMGNSPNEEIKNPSVQTKDQMFGSTLVQYMRVYTLGDGGNFVAAPNKDETKTMIKDFWSNKTIPVYDTKAGKVSEMVNLSERFEYLSTLDDFPDNFQSTEKSSIGIFLANSGEEGYYRNITANVASNNEQANMFTSMTDMVAGFSYAMTGESLAEAFTAVNAKLQAYIDSPPADQAELKQNLTNELLSVSAEGYSSPNINGLVMSRPETTTSLPLNLAMAFHSTIPCVIAAMPDLSLILEDKESHMMTFIFLMGASETAYYLVAILTTFLTCIIPYIVISIIFSGVAVMKGTNFFLIFILSILFVISYIQFQNFLSTFFKKKGNGRVITVVFLILIIFFAYLNNSFTMKAADPVKHVFSLIPFVTWELAVDVMFEEVRNSRPPLGWGDVGRNYLTYPLWYAFMWFILDTFIWGGLFILFNSTMNSGFGAPPLRWSDIFHCHFKGKEEIKLEDINDNNSLIKVDSLTKIYPTQKNKNKPAIDDVSFDIKKGEIIVMIGPNGAGKSSIINVVSGALPATKGTMSLGGQEATDRFGGIQNCLGIVFQENVIYRLLSIREHLEIFGRIRGIDEFTLQNSIDFFADNLQLREMLPNRAGDLSGGQKRKLCIALSLLGNPPIIMMDEPTAGVDVQARQLIWKTISTLKESTCIITTHALEEAEAVSSRMFVISGGKIPFSGTSTELRSKFKCGYLLRLDCEPENMSKILKACVHQRSDNNGRT</sequence>
<feature type="transmembrane region" description="Helical" evidence="10">
    <location>
        <begin position="455"/>
        <end position="476"/>
    </location>
</feature>
<reference evidence="12" key="1">
    <citation type="submission" date="2006-10" db="EMBL/GenBank/DDBJ databases">
        <authorList>
            <person name="Amadeo P."/>
            <person name="Zhao Q."/>
            <person name="Wortman J."/>
            <person name="Fraser-Liggett C."/>
            <person name="Carlton J."/>
        </authorList>
    </citation>
    <scope>NUCLEOTIDE SEQUENCE</scope>
    <source>
        <strain evidence="12">G3</strain>
    </source>
</reference>
<dbReference type="InterPro" id="IPR017871">
    <property type="entry name" value="ABC_transporter-like_CS"/>
</dbReference>
<keyword evidence="9 10" id="KW-0472">Membrane</keyword>
<feature type="transmembrane region" description="Helical" evidence="10">
    <location>
        <begin position="317"/>
        <end position="345"/>
    </location>
</feature>
<evidence type="ECO:0000256" key="2">
    <source>
        <dbReference type="ARBA" id="ARBA00008869"/>
    </source>
</evidence>
<protein>
    <submittedName>
        <fullName evidence="12">ABC transporter family protein</fullName>
    </submittedName>
</protein>
<evidence type="ECO:0000256" key="9">
    <source>
        <dbReference type="ARBA" id="ARBA00023136"/>
    </source>
</evidence>
<keyword evidence="3" id="KW-0813">Transport</keyword>
<dbReference type="KEGG" id="tva:4761598"/>
<dbReference type="InterPro" id="IPR026082">
    <property type="entry name" value="ABCA"/>
</dbReference>
<dbReference type="GO" id="GO:0016887">
    <property type="term" value="F:ATP hydrolysis activity"/>
    <property type="evidence" value="ECO:0007669"/>
    <property type="project" value="InterPro"/>
</dbReference>
<dbReference type="VEuPathDB" id="TrichDB:TVAGG3_0372600"/>
<dbReference type="Pfam" id="PF00005">
    <property type="entry name" value="ABC_tran"/>
    <property type="match status" value="1"/>
</dbReference>
<dbReference type="InterPro" id="IPR003439">
    <property type="entry name" value="ABC_transporter-like_ATP-bd"/>
</dbReference>
<keyword evidence="6" id="KW-0547">Nucleotide-binding</keyword>
<evidence type="ECO:0000313" key="12">
    <source>
        <dbReference type="EMBL" id="EAY03751.1"/>
    </source>
</evidence>
<dbReference type="eggNOG" id="KOG0059">
    <property type="taxonomic scope" value="Eukaryota"/>
</dbReference>
<keyword evidence="7" id="KW-0067">ATP-binding</keyword>
<dbReference type="GO" id="GO:0005319">
    <property type="term" value="F:lipid transporter activity"/>
    <property type="evidence" value="ECO:0000318"/>
    <property type="project" value="GO_Central"/>
</dbReference>
<dbReference type="RefSeq" id="XP_001315974.1">
    <property type="nucleotide sequence ID" value="XM_001315939.1"/>
</dbReference>
<dbReference type="SUPFAM" id="SSF52540">
    <property type="entry name" value="P-loop containing nucleoside triphosphate hydrolases"/>
    <property type="match status" value="1"/>
</dbReference>
<comment type="subcellular location">
    <subcellularLocation>
        <location evidence="1">Membrane</location>
        <topology evidence="1">Multi-pass membrane protein</topology>
    </subcellularLocation>
</comment>
<evidence type="ECO:0000256" key="7">
    <source>
        <dbReference type="ARBA" id="ARBA00022840"/>
    </source>
</evidence>
<dbReference type="EMBL" id="DS113495">
    <property type="protein sequence ID" value="EAY03751.1"/>
    <property type="molecule type" value="Genomic_DNA"/>
</dbReference>
<reference evidence="12" key="2">
    <citation type="journal article" date="2007" name="Science">
        <title>Draft genome sequence of the sexually transmitted pathogen Trichomonas vaginalis.</title>
        <authorList>
            <person name="Carlton J.M."/>
            <person name="Hirt R.P."/>
            <person name="Silva J.C."/>
            <person name="Delcher A.L."/>
            <person name="Schatz M."/>
            <person name="Zhao Q."/>
            <person name="Wortman J.R."/>
            <person name="Bidwell S.L."/>
            <person name="Alsmark U.C.M."/>
            <person name="Besteiro S."/>
            <person name="Sicheritz-Ponten T."/>
            <person name="Noel C.J."/>
            <person name="Dacks J.B."/>
            <person name="Foster P.G."/>
            <person name="Simillion C."/>
            <person name="Van de Peer Y."/>
            <person name="Miranda-Saavedra D."/>
            <person name="Barton G.J."/>
            <person name="Westrop G.D."/>
            <person name="Mueller S."/>
            <person name="Dessi D."/>
            <person name="Fiori P.L."/>
            <person name="Ren Q."/>
            <person name="Paulsen I."/>
            <person name="Zhang H."/>
            <person name="Bastida-Corcuera F.D."/>
            <person name="Simoes-Barbosa A."/>
            <person name="Brown M.T."/>
            <person name="Hayes R.D."/>
            <person name="Mukherjee M."/>
            <person name="Okumura C.Y."/>
            <person name="Schneider R."/>
            <person name="Smith A.J."/>
            <person name="Vanacova S."/>
            <person name="Villalvazo M."/>
            <person name="Haas B.J."/>
            <person name="Pertea M."/>
            <person name="Feldblyum T.V."/>
            <person name="Utterback T.R."/>
            <person name="Shu C.L."/>
            <person name="Osoegawa K."/>
            <person name="de Jong P.J."/>
            <person name="Hrdy I."/>
            <person name="Horvathova L."/>
            <person name="Zubacova Z."/>
            <person name="Dolezal P."/>
            <person name="Malik S.B."/>
            <person name="Logsdon J.M. Jr."/>
            <person name="Henze K."/>
            <person name="Gupta A."/>
            <person name="Wang C.C."/>
            <person name="Dunne R.L."/>
            <person name="Upcroft J.A."/>
            <person name="Upcroft P."/>
            <person name="White O."/>
            <person name="Salzberg S.L."/>
            <person name="Tang P."/>
            <person name="Chiu C.-H."/>
            <person name="Lee Y.-S."/>
            <person name="Embley T.M."/>
            <person name="Coombs G.H."/>
            <person name="Mottram J.C."/>
            <person name="Tachezy J."/>
            <person name="Fraser-Liggett C.M."/>
            <person name="Johnson P.J."/>
        </authorList>
    </citation>
    <scope>NUCLEOTIDE SEQUENCE [LARGE SCALE GENOMIC DNA]</scope>
    <source>
        <strain evidence="12">G3</strain>
    </source>
</reference>
<dbReference type="InterPro" id="IPR003593">
    <property type="entry name" value="AAA+_ATPase"/>
</dbReference>
<dbReference type="GO" id="GO:0005524">
    <property type="term" value="F:ATP binding"/>
    <property type="evidence" value="ECO:0007669"/>
    <property type="project" value="UniProtKB-KW"/>
</dbReference>
<keyword evidence="8 10" id="KW-1133">Transmembrane helix</keyword>
<dbReference type="PROSITE" id="PS50893">
    <property type="entry name" value="ABC_TRANSPORTER_2"/>
    <property type="match status" value="1"/>
</dbReference>
<dbReference type="GO" id="GO:0016020">
    <property type="term" value="C:membrane"/>
    <property type="evidence" value="ECO:0007669"/>
    <property type="project" value="UniProtKB-SubCell"/>
</dbReference>
<dbReference type="Gene3D" id="3.40.50.300">
    <property type="entry name" value="P-loop containing nucleotide triphosphate hydrolases"/>
    <property type="match status" value="1"/>
</dbReference>
<name>A2EUC7_TRIV3</name>
<evidence type="ECO:0000256" key="10">
    <source>
        <dbReference type="SAM" id="Phobius"/>
    </source>
</evidence>
<dbReference type="FunFam" id="3.40.50.300:FF:001873">
    <property type="entry name" value="ABC transporter family protein"/>
    <property type="match status" value="1"/>
</dbReference>
<evidence type="ECO:0000259" key="11">
    <source>
        <dbReference type="PROSITE" id="PS50893"/>
    </source>
</evidence>
<gene>
    <name evidence="12" type="ORF">TVAG_072430</name>
</gene>
<accession>A2EUC7</accession>
<proteinExistence type="inferred from homology"/>
<dbReference type="PANTHER" id="PTHR19229:SF36">
    <property type="entry name" value="ATP-BINDING CASSETTE SUB-FAMILY A MEMBER 2"/>
    <property type="match status" value="1"/>
</dbReference>
<dbReference type="InterPro" id="IPR013525">
    <property type="entry name" value="ABC2_TM"/>
</dbReference>
<dbReference type="Pfam" id="PF12698">
    <property type="entry name" value="ABC2_membrane_3"/>
    <property type="match status" value="1"/>
</dbReference>
<dbReference type="InterPro" id="IPR027417">
    <property type="entry name" value="P-loop_NTPase"/>
</dbReference>
<feature type="transmembrane region" description="Helical" evidence="10">
    <location>
        <begin position="380"/>
        <end position="399"/>
    </location>
</feature>
<feature type="transmembrane region" description="Helical" evidence="10">
    <location>
        <begin position="37"/>
        <end position="56"/>
    </location>
</feature>
<dbReference type="Proteomes" id="UP000001542">
    <property type="component" value="Unassembled WGS sequence"/>
</dbReference>
<keyword evidence="4 10" id="KW-0812">Transmembrane</keyword>
<feature type="transmembrane region" description="Helical" evidence="10">
    <location>
        <begin position="351"/>
        <end position="368"/>
    </location>
</feature>
<evidence type="ECO:0000256" key="6">
    <source>
        <dbReference type="ARBA" id="ARBA00022741"/>
    </source>
</evidence>
<keyword evidence="13" id="KW-1185">Reference proteome</keyword>
<comment type="similarity">
    <text evidence="2">Belongs to the ABC transporter superfamily. ABCA family.</text>
</comment>
<dbReference type="AlphaFoldDB" id="A2EUC7"/>
<dbReference type="VEuPathDB" id="TrichDB:TVAG_064710"/>
<dbReference type="PROSITE" id="PS00211">
    <property type="entry name" value="ABC_TRANSPORTER_1"/>
    <property type="match status" value="1"/>
</dbReference>
<organism evidence="12 13">
    <name type="scientific">Trichomonas vaginalis (strain ATCC PRA-98 / G3)</name>
    <dbReference type="NCBI Taxonomy" id="412133"/>
    <lineage>
        <taxon>Eukaryota</taxon>
        <taxon>Metamonada</taxon>
        <taxon>Parabasalia</taxon>
        <taxon>Trichomonadida</taxon>
        <taxon>Trichomonadidae</taxon>
        <taxon>Trichomonas</taxon>
    </lineage>
</organism>
<evidence type="ECO:0000256" key="8">
    <source>
        <dbReference type="ARBA" id="ARBA00022989"/>
    </source>
</evidence>
<keyword evidence="5" id="KW-0677">Repeat</keyword>
<dbReference type="CDD" id="cd03263">
    <property type="entry name" value="ABC_subfamily_A"/>
    <property type="match status" value="1"/>
</dbReference>
<feature type="domain" description="ABC transporter" evidence="11">
    <location>
        <begin position="517"/>
        <end position="750"/>
    </location>
</feature>
<dbReference type="STRING" id="5722.A2EUC7"/>
<dbReference type="PANTHER" id="PTHR19229">
    <property type="entry name" value="ATP-BINDING CASSETTE TRANSPORTER SUBFAMILY A ABCA"/>
    <property type="match status" value="1"/>
</dbReference>
<dbReference type="GO" id="GO:0042626">
    <property type="term" value="F:ATPase-coupled transmembrane transporter activity"/>
    <property type="evidence" value="ECO:0000318"/>
    <property type="project" value="GO_Central"/>
</dbReference>
<dbReference type="SMART" id="SM00382">
    <property type="entry name" value="AAA"/>
    <property type="match status" value="1"/>
</dbReference>
<evidence type="ECO:0000256" key="3">
    <source>
        <dbReference type="ARBA" id="ARBA00022448"/>
    </source>
</evidence>
<dbReference type="OrthoDB" id="8061355at2759"/>
<evidence type="ECO:0000256" key="1">
    <source>
        <dbReference type="ARBA" id="ARBA00004141"/>
    </source>
</evidence>
<evidence type="ECO:0000256" key="5">
    <source>
        <dbReference type="ARBA" id="ARBA00022737"/>
    </source>
</evidence>
<evidence type="ECO:0000256" key="4">
    <source>
        <dbReference type="ARBA" id="ARBA00022692"/>
    </source>
</evidence>
<dbReference type="GO" id="GO:0140359">
    <property type="term" value="F:ABC-type transporter activity"/>
    <property type="evidence" value="ECO:0007669"/>
    <property type="project" value="InterPro"/>
</dbReference>
<dbReference type="InParanoid" id="A2EUC7"/>
<dbReference type="GO" id="GO:0006869">
    <property type="term" value="P:lipid transport"/>
    <property type="evidence" value="ECO:0000318"/>
    <property type="project" value="GO_Central"/>
</dbReference>
<evidence type="ECO:0000313" key="13">
    <source>
        <dbReference type="Proteomes" id="UP000001542"/>
    </source>
</evidence>